<organism evidence="4 5">
    <name type="scientific">Candidatus Berkelbacteria bacterium CG_4_10_14_0_2_um_filter_35_9_33_12</name>
    <dbReference type="NCBI Taxonomy" id="1974499"/>
    <lineage>
        <taxon>Bacteria</taxon>
        <taxon>Candidatus Berkelbacteria</taxon>
    </lineage>
</organism>
<evidence type="ECO:0000313" key="4">
    <source>
        <dbReference type="EMBL" id="PJA21004.1"/>
    </source>
</evidence>
<dbReference type="InterPro" id="IPR012902">
    <property type="entry name" value="N_methyl_site"/>
</dbReference>
<dbReference type="GO" id="GO:0015628">
    <property type="term" value="P:protein secretion by the type II secretion system"/>
    <property type="evidence" value="ECO:0007669"/>
    <property type="project" value="InterPro"/>
</dbReference>
<dbReference type="Proteomes" id="UP000230137">
    <property type="component" value="Unassembled WGS sequence"/>
</dbReference>
<evidence type="ECO:0000313" key="5">
    <source>
        <dbReference type="Proteomes" id="UP000230137"/>
    </source>
</evidence>
<dbReference type="PANTHER" id="PTHR30093">
    <property type="entry name" value="GENERAL SECRETION PATHWAY PROTEIN G"/>
    <property type="match status" value="1"/>
</dbReference>
<sequence>MKYKTYNKLFKTNRQKPKKAFTLIELLVVIAIIGILASVVVVNVGSAREKAKVGKAVSDMKEIDTVVNMFLNDTGVYPGDCGLLCTAANDPFINNLGVSGWSGPYISGGIYSKNHSWGGHLGYYNGIDPGGNAYYLLYLDDDPAGTDSTNNTGVIPLSALIAIDKVLDDGILSSGRARAGEEGDHSNEGRYNATIGEIVIRNYID</sequence>
<dbReference type="AlphaFoldDB" id="A0A2M7W4X6"/>
<comment type="caution">
    <text evidence="4">The sequence shown here is derived from an EMBL/GenBank/DDBJ whole genome shotgun (WGS) entry which is preliminary data.</text>
</comment>
<dbReference type="Gene3D" id="3.30.700.10">
    <property type="entry name" value="Glycoprotein, Type 4 Pilin"/>
    <property type="match status" value="1"/>
</dbReference>
<dbReference type="GO" id="GO:0015627">
    <property type="term" value="C:type II protein secretion system complex"/>
    <property type="evidence" value="ECO:0007669"/>
    <property type="project" value="InterPro"/>
</dbReference>
<dbReference type="InterPro" id="IPR045584">
    <property type="entry name" value="Pilin-like"/>
</dbReference>
<dbReference type="Pfam" id="PF08334">
    <property type="entry name" value="T2SSG"/>
    <property type="match status" value="1"/>
</dbReference>
<name>A0A2M7W4X6_9BACT</name>
<reference evidence="5" key="1">
    <citation type="submission" date="2017-09" db="EMBL/GenBank/DDBJ databases">
        <title>Depth-based differentiation of microbial function through sediment-hosted aquifers and enrichment of novel symbionts in the deep terrestrial subsurface.</title>
        <authorList>
            <person name="Probst A.J."/>
            <person name="Ladd B."/>
            <person name="Jarett J.K."/>
            <person name="Geller-Mcgrath D.E."/>
            <person name="Sieber C.M.K."/>
            <person name="Emerson J.B."/>
            <person name="Anantharaman K."/>
            <person name="Thomas B.C."/>
            <person name="Malmstrom R."/>
            <person name="Stieglmeier M."/>
            <person name="Klingl A."/>
            <person name="Woyke T."/>
            <person name="Ryan C.M."/>
            <person name="Banfield J.F."/>
        </authorList>
    </citation>
    <scope>NUCLEOTIDE SEQUENCE [LARGE SCALE GENOMIC DNA]</scope>
</reference>
<proteinExistence type="predicted"/>
<dbReference type="InterPro" id="IPR000983">
    <property type="entry name" value="Bac_GSPG_pilin"/>
</dbReference>
<keyword evidence="2" id="KW-0812">Transmembrane</keyword>
<dbReference type="SUPFAM" id="SSF54523">
    <property type="entry name" value="Pili subunits"/>
    <property type="match status" value="1"/>
</dbReference>
<dbReference type="InterPro" id="IPR013545">
    <property type="entry name" value="T2SS_protein-GspG_C"/>
</dbReference>
<dbReference type="Pfam" id="PF07963">
    <property type="entry name" value="N_methyl"/>
    <property type="match status" value="1"/>
</dbReference>
<evidence type="ECO:0000256" key="1">
    <source>
        <dbReference type="ARBA" id="ARBA00022481"/>
    </source>
</evidence>
<evidence type="ECO:0000256" key="2">
    <source>
        <dbReference type="SAM" id="Phobius"/>
    </source>
</evidence>
<keyword evidence="2" id="KW-0472">Membrane</keyword>
<dbReference type="NCBIfam" id="TIGR02532">
    <property type="entry name" value="IV_pilin_GFxxxE"/>
    <property type="match status" value="1"/>
</dbReference>
<gene>
    <name evidence="4" type="ORF">COX60_00100</name>
</gene>
<dbReference type="EMBL" id="PFQF01000003">
    <property type="protein sequence ID" value="PJA21004.1"/>
    <property type="molecule type" value="Genomic_DNA"/>
</dbReference>
<evidence type="ECO:0000259" key="3">
    <source>
        <dbReference type="Pfam" id="PF08334"/>
    </source>
</evidence>
<protein>
    <recommendedName>
        <fullName evidence="3">Type II secretion system protein GspG C-terminal domain-containing protein</fullName>
    </recommendedName>
</protein>
<dbReference type="PRINTS" id="PR00813">
    <property type="entry name" value="BCTERIALGSPG"/>
</dbReference>
<keyword evidence="1" id="KW-0488">Methylation</keyword>
<accession>A0A2M7W4X6</accession>
<keyword evidence="2" id="KW-1133">Transmembrane helix</keyword>
<feature type="transmembrane region" description="Helical" evidence="2">
    <location>
        <begin position="20"/>
        <end position="42"/>
    </location>
</feature>
<feature type="domain" description="Type II secretion system protein GspG C-terminal" evidence="3">
    <location>
        <begin position="44"/>
        <end position="126"/>
    </location>
</feature>